<evidence type="ECO:0000313" key="4">
    <source>
        <dbReference type="Proteomes" id="UP000641025"/>
    </source>
</evidence>
<dbReference type="InterPro" id="IPR017896">
    <property type="entry name" value="4Fe4S_Fe-S-bd"/>
</dbReference>
<organism evidence="3 4">
    <name type="scientific">Geomonas propionica</name>
    <dbReference type="NCBI Taxonomy" id="2798582"/>
    <lineage>
        <taxon>Bacteria</taxon>
        <taxon>Pseudomonadati</taxon>
        <taxon>Thermodesulfobacteriota</taxon>
        <taxon>Desulfuromonadia</taxon>
        <taxon>Geobacterales</taxon>
        <taxon>Geobacteraceae</taxon>
        <taxon>Geomonas</taxon>
    </lineage>
</organism>
<comment type="caution">
    <text evidence="3">The sequence shown here is derived from an EMBL/GenBank/DDBJ whole genome shotgun (WGS) entry which is preliminary data.</text>
</comment>
<dbReference type="PANTHER" id="PTHR42827">
    <property type="entry name" value="IRON-SULFUR CLUSTER-BINDING PROTEIN-RELATED"/>
    <property type="match status" value="1"/>
</dbReference>
<proteinExistence type="predicted"/>
<dbReference type="EMBL" id="JAEMHK010000001">
    <property type="protein sequence ID" value="MBJ6798810.1"/>
    <property type="molecule type" value="Genomic_DNA"/>
</dbReference>
<feature type="compositionally biased region" description="Basic and acidic residues" evidence="1">
    <location>
        <begin position="12"/>
        <end position="23"/>
    </location>
</feature>
<dbReference type="RefSeq" id="WP_199393337.1">
    <property type="nucleotide sequence ID" value="NZ_JAEMHK010000001.1"/>
</dbReference>
<accession>A0ABS0YLF5</accession>
<protein>
    <submittedName>
        <fullName evidence="3">Epoxyqueuosine reductase</fullName>
    </submittedName>
</protein>
<evidence type="ECO:0000256" key="1">
    <source>
        <dbReference type="SAM" id="MobiDB-lite"/>
    </source>
</evidence>
<evidence type="ECO:0000259" key="2">
    <source>
        <dbReference type="PROSITE" id="PS51379"/>
    </source>
</evidence>
<feature type="region of interest" description="Disordered" evidence="1">
    <location>
        <begin position="1"/>
        <end position="23"/>
    </location>
</feature>
<sequence length="316" mass="35400">MNFDQQPARQPVDTEKREEFDRDPKGFIERTILDYAATSPSNKLEHFGGAPIFEPPIIGYANGDDPIFETYKEVVHKDHFMPREILERYLTEVRKVDTPVVERVTVVAFALPYNRETMRENALEKHGPALRWNHTRWEGQDFNHELVKHVIASLERVGVEAVAPDQTPFFRIVLPPDPLASYWSHRHMAYATGLGTFSLNDGLITPKGIGVRCSSFVINMDLEPTPRPYAHHLANCTFYANGECGACIARCPGDAITKEGHDKAKCHHVLFVQQKPWLDGEHGPGYIGDYAGCGLCHTGVPCAAGIPGRRARAETT</sequence>
<evidence type="ECO:0000313" key="3">
    <source>
        <dbReference type="EMBL" id="MBJ6798810.1"/>
    </source>
</evidence>
<dbReference type="PANTHER" id="PTHR42827:SF1">
    <property type="entry name" value="IRON-SULFUR CLUSTER-BINDING PROTEIN"/>
    <property type="match status" value="1"/>
</dbReference>
<reference evidence="3 4" key="1">
    <citation type="submission" date="2020-12" db="EMBL/GenBank/DDBJ databases">
        <title>Geomonas sp. Red259, isolated from paddy soil.</title>
        <authorList>
            <person name="Xu Z."/>
            <person name="Zhang Z."/>
            <person name="Masuda Y."/>
            <person name="Itoh H."/>
            <person name="Senoo K."/>
        </authorList>
    </citation>
    <scope>NUCLEOTIDE SEQUENCE [LARGE SCALE GENOMIC DNA]</scope>
    <source>
        <strain evidence="3 4">Red259</strain>
    </source>
</reference>
<gene>
    <name evidence="3" type="ORF">JFN90_01525</name>
</gene>
<dbReference type="Proteomes" id="UP000641025">
    <property type="component" value="Unassembled WGS sequence"/>
</dbReference>
<dbReference type="PROSITE" id="PS51379">
    <property type="entry name" value="4FE4S_FER_2"/>
    <property type="match status" value="1"/>
</dbReference>
<feature type="domain" description="4Fe-4S ferredoxin-type" evidence="2">
    <location>
        <begin position="226"/>
        <end position="261"/>
    </location>
</feature>
<name>A0ABS0YLF5_9BACT</name>
<keyword evidence="4" id="KW-1185">Reference proteome</keyword>